<evidence type="ECO:0008006" key="3">
    <source>
        <dbReference type="Google" id="ProtNLM"/>
    </source>
</evidence>
<protein>
    <recommendedName>
        <fullName evidence="3">CHAT domain-containing protein</fullName>
    </recommendedName>
</protein>
<reference evidence="1 2" key="1">
    <citation type="submission" date="2022-04" db="EMBL/GenBank/DDBJ databases">
        <authorList>
            <person name="Ye Y.-Q."/>
            <person name="Du Z.-J."/>
        </authorList>
    </citation>
    <scope>NUCLEOTIDE SEQUENCE [LARGE SCALE GENOMIC DNA]</scope>
    <source>
        <strain evidence="1 2">A6E488</strain>
    </source>
</reference>
<organism evidence="1 2">
    <name type="scientific">Microbaculum marinisediminis</name>
    <dbReference type="NCBI Taxonomy" id="2931392"/>
    <lineage>
        <taxon>Bacteria</taxon>
        <taxon>Pseudomonadati</taxon>
        <taxon>Pseudomonadota</taxon>
        <taxon>Alphaproteobacteria</taxon>
        <taxon>Hyphomicrobiales</taxon>
        <taxon>Tepidamorphaceae</taxon>
        <taxon>Microbaculum</taxon>
    </lineage>
</organism>
<dbReference type="AlphaFoldDB" id="A0AAW5R3V0"/>
<dbReference type="RefSeq" id="WP_261617100.1">
    <property type="nucleotide sequence ID" value="NZ_JALIDZ010000007.1"/>
</dbReference>
<sequence>MKGLPYGLLVTFSTCEGAASARMSMHSDETKPLWATLGRYKPVEWSDALVGFTTFFHNWFKGVDADEATRRMRVASGHDGFVFFTGEKVKADYREFLLKGSLDAFIAANRQITSAIPEGTNQAS</sequence>
<name>A0AAW5R3V0_9HYPH</name>
<dbReference type="Proteomes" id="UP001320898">
    <property type="component" value="Unassembled WGS sequence"/>
</dbReference>
<evidence type="ECO:0000313" key="2">
    <source>
        <dbReference type="Proteomes" id="UP001320898"/>
    </source>
</evidence>
<dbReference type="EMBL" id="JALIDZ010000007">
    <property type="protein sequence ID" value="MCT8973538.1"/>
    <property type="molecule type" value="Genomic_DNA"/>
</dbReference>
<gene>
    <name evidence="1" type="ORF">MUB46_16875</name>
</gene>
<proteinExistence type="predicted"/>
<comment type="caution">
    <text evidence="1">The sequence shown here is derived from an EMBL/GenBank/DDBJ whole genome shotgun (WGS) entry which is preliminary data.</text>
</comment>
<evidence type="ECO:0000313" key="1">
    <source>
        <dbReference type="EMBL" id="MCT8973538.1"/>
    </source>
</evidence>
<accession>A0AAW5R3V0</accession>
<keyword evidence="2" id="KW-1185">Reference proteome</keyword>